<comment type="caution">
    <text evidence="2">The sequence shown here is derived from an EMBL/GenBank/DDBJ whole genome shotgun (WGS) entry which is preliminary data.</text>
</comment>
<proteinExistence type="predicted"/>
<dbReference type="Proteomes" id="UP001195483">
    <property type="component" value="Unassembled WGS sequence"/>
</dbReference>
<reference evidence="2" key="2">
    <citation type="journal article" date="2021" name="Genome Biol. Evol.">
        <title>Developing a high-quality reference genome for a parasitic bivalve with doubly uniparental inheritance (Bivalvia: Unionida).</title>
        <authorList>
            <person name="Smith C.H."/>
        </authorList>
    </citation>
    <scope>NUCLEOTIDE SEQUENCE</scope>
    <source>
        <strain evidence="2">CHS0354</strain>
        <tissue evidence="2">Mantle</tissue>
    </source>
</reference>
<organism evidence="2 3">
    <name type="scientific">Potamilus streckersoni</name>
    <dbReference type="NCBI Taxonomy" id="2493646"/>
    <lineage>
        <taxon>Eukaryota</taxon>
        <taxon>Metazoa</taxon>
        <taxon>Spiralia</taxon>
        <taxon>Lophotrochozoa</taxon>
        <taxon>Mollusca</taxon>
        <taxon>Bivalvia</taxon>
        <taxon>Autobranchia</taxon>
        <taxon>Heteroconchia</taxon>
        <taxon>Palaeoheterodonta</taxon>
        <taxon>Unionida</taxon>
        <taxon>Unionoidea</taxon>
        <taxon>Unionidae</taxon>
        <taxon>Ambleminae</taxon>
        <taxon>Lampsilini</taxon>
        <taxon>Potamilus</taxon>
    </lineage>
</organism>
<accession>A0AAE0RYS2</accession>
<evidence type="ECO:0000256" key="1">
    <source>
        <dbReference type="SAM" id="MobiDB-lite"/>
    </source>
</evidence>
<name>A0AAE0RYS2_9BIVA</name>
<dbReference type="AlphaFoldDB" id="A0AAE0RYS2"/>
<evidence type="ECO:0000313" key="3">
    <source>
        <dbReference type="Proteomes" id="UP001195483"/>
    </source>
</evidence>
<feature type="compositionally biased region" description="Basic residues" evidence="1">
    <location>
        <begin position="57"/>
        <end position="75"/>
    </location>
</feature>
<gene>
    <name evidence="2" type="ORF">CHS0354_013439</name>
</gene>
<reference evidence="2" key="1">
    <citation type="journal article" date="2021" name="Genome Biol. Evol.">
        <title>A High-Quality Reference Genome for a Parasitic Bivalve with Doubly Uniparental Inheritance (Bivalvia: Unionida).</title>
        <authorList>
            <person name="Smith C.H."/>
        </authorList>
    </citation>
    <scope>NUCLEOTIDE SEQUENCE</scope>
    <source>
        <strain evidence="2">CHS0354</strain>
    </source>
</reference>
<dbReference type="EMBL" id="JAEAOA010000819">
    <property type="protein sequence ID" value="KAK3582063.1"/>
    <property type="molecule type" value="Genomic_DNA"/>
</dbReference>
<keyword evidence="3" id="KW-1185">Reference proteome</keyword>
<evidence type="ECO:0000313" key="2">
    <source>
        <dbReference type="EMBL" id="KAK3582063.1"/>
    </source>
</evidence>
<sequence>MIRGQFYSWYERNLKITKNVPERKKDCPSGEQRKTTLVTSTINAQHKTQTMEGRKERREKRKKFTLRSKRRKQKRRTQDLFPRFHSQCRARWQKNEEVRKVVASIAIFHSKLINTHINRGRRLLTRRPSYWGTIGMQLDGASHSQNCHRPGTTTKEKVKRSRFASNIPMACNNPGEKTKAKGKEVFWDCITQNNWNLINLSYLDSSSRGLIKFV</sequence>
<protein>
    <submittedName>
        <fullName evidence="2">Uncharacterized protein</fullName>
    </submittedName>
</protein>
<feature type="region of interest" description="Disordered" evidence="1">
    <location>
        <begin position="43"/>
        <end position="79"/>
    </location>
</feature>
<reference evidence="2" key="3">
    <citation type="submission" date="2023-05" db="EMBL/GenBank/DDBJ databases">
        <authorList>
            <person name="Smith C.H."/>
        </authorList>
    </citation>
    <scope>NUCLEOTIDE SEQUENCE</scope>
    <source>
        <strain evidence="2">CHS0354</strain>
        <tissue evidence="2">Mantle</tissue>
    </source>
</reference>